<dbReference type="GO" id="GO:0016020">
    <property type="term" value="C:membrane"/>
    <property type="evidence" value="ECO:0007669"/>
    <property type="project" value="TreeGrafter"/>
</dbReference>
<name>A0AA39TN20_ACESA</name>
<organism evidence="4 5">
    <name type="scientific">Acer saccharum</name>
    <name type="common">Sugar maple</name>
    <dbReference type="NCBI Taxonomy" id="4024"/>
    <lineage>
        <taxon>Eukaryota</taxon>
        <taxon>Viridiplantae</taxon>
        <taxon>Streptophyta</taxon>
        <taxon>Embryophyta</taxon>
        <taxon>Tracheophyta</taxon>
        <taxon>Spermatophyta</taxon>
        <taxon>Magnoliopsida</taxon>
        <taxon>eudicotyledons</taxon>
        <taxon>Gunneridae</taxon>
        <taxon>Pentapetalae</taxon>
        <taxon>rosids</taxon>
        <taxon>malvids</taxon>
        <taxon>Sapindales</taxon>
        <taxon>Sapindaceae</taxon>
        <taxon>Hippocastanoideae</taxon>
        <taxon>Acereae</taxon>
        <taxon>Acer</taxon>
    </lineage>
</organism>
<dbReference type="InterPro" id="IPR027417">
    <property type="entry name" value="P-loop_NTPase"/>
</dbReference>
<comment type="caution">
    <text evidence="4">The sequence shown here is derived from an EMBL/GenBank/DDBJ whole genome shotgun (WGS) entry which is preliminary data.</text>
</comment>
<dbReference type="SUPFAM" id="SSF52540">
    <property type="entry name" value="P-loop containing nucleoside triphosphate hydrolases"/>
    <property type="match status" value="1"/>
</dbReference>
<dbReference type="GO" id="GO:0042626">
    <property type="term" value="F:ATPase-coupled transmembrane transporter activity"/>
    <property type="evidence" value="ECO:0007669"/>
    <property type="project" value="TreeGrafter"/>
</dbReference>
<dbReference type="InterPro" id="IPR003439">
    <property type="entry name" value="ABC_transporter-like_ATP-bd"/>
</dbReference>
<gene>
    <name evidence="4" type="ORF">LWI29_018627</name>
</gene>
<sequence>MNNEKYKEVIRVCCLEKDLAIMEDEDWTEIGERGINLSGGQKQRIQLARAVYQDCDVYLLDDIFSAVDAESLKLDRKCIR</sequence>
<accession>A0AA39TN20</accession>
<reference evidence="4" key="2">
    <citation type="submission" date="2023-06" db="EMBL/GenBank/DDBJ databases">
        <authorList>
            <person name="Swenson N.G."/>
            <person name="Wegrzyn J.L."/>
            <person name="Mcevoy S.L."/>
        </authorList>
    </citation>
    <scope>NUCLEOTIDE SEQUENCE</scope>
    <source>
        <strain evidence="4">NS2018</strain>
        <tissue evidence="4">Leaf</tissue>
    </source>
</reference>
<proteinExistence type="predicted"/>
<dbReference type="PANTHER" id="PTHR24223:SF362">
    <property type="entry name" value="ABC TRANSPORTER C FAMILY MEMBER 4"/>
    <property type="match status" value="1"/>
</dbReference>
<keyword evidence="5" id="KW-1185">Reference proteome</keyword>
<evidence type="ECO:0000313" key="4">
    <source>
        <dbReference type="EMBL" id="KAK0607688.1"/>
    </source>
</evidence>
<dbReference type="Proteomes" id="UP001168877">
    <property type="component" value="Unassembled WGS sequence"/>
</dbReference>
<dbReference type="EMBL" id="JAUESC010000001">
    <property type="protein sequence ID" value="KAK0607688.1"/>
    <property type="molecule type" value="Genomic_DNA"/>
</dbReference>
<dbReference type="Gene3D" id="3.40.50.300">
    <property type="entry name" value="P-loop containing nucleotide triphosphate hydrolases"/>
    <property type="match status" value="1"/>
</dbReference>
<dbReference type="AlphaFoldDB" id="A0AA39TN20"/>
<evidence type="ECO:0000256" key="2">
    <source>
        <dbReference type="ARBA" id="ARBA00022840"/>
    </source>
</evidence>
<evidence type="ECO:0000313" key="5">
    <source>
        <dbReference type="Proteomes" id="UP001168877"/>
    </source>
</evidence>
<dbReference type="GO" id="GO:0016887">
    <property type="term" value="F:ATP hydrolysis activity"/>
    <property type="evidence" value="ECO:0007669"/>
    <property type="project" value="InterPro"/>
</dbReference>
<feature type="domain" description="ABC transporter" evidence="3">
    <location>
        <begin position="26"/>
        <end position="63"/>
    </location>
</feature>
<keyword evidence="2" id="KW-0067">ATP-binding</keyword>
<dbReference type="GO" id="GO:0005524">
    <property type="term" value="F:ATP binding"/>
    <property type="evidence" value="ECO:0007669"/>
    <property type="project" value="UniProtKB-KW"/>
</dbReference>
<dbReference type="Pfam" id="PF00005">
    <property type="entry name" value="ABC_tran"/>
    <property type="match status" value="1"/>
</dbReference>
<evidence type="ECO:0000256" key="1">
    <source>
        <dbReference type="ARBA" id="ARBA00022741"/>
    </source>
</evidence>
<dbReference type="InterPro" id="IPR050173">
    <property type="entry name" value="ABC_transporter_C-like"/>
</dbReference>
<protein>
    <recommendedName>
        <fullName evidence="3">ABC transporter domain-containing protein</fullName>
    </recommendedName>
</protein>
<reference evidence="4" key="1">
    <citation type="journal article" date="2022" name="Plant J.">
        <title>Strategies of tolerance reflected in two North American maple genomes.</title>
        <authorList>
            <person name="McEvoy S.L."/>
            <person name="Sezen U.U."/>
            <person name="Trouern-Trend A."/>
            <person name="McMahon S.M."/>
            <person name="Schaberg P.G."/>
            <person name="Yang J."/>
            <person name="Wegrzyn J.L."/>
            <person name="Swenson N.G."/>
        </authorList>
    </citation>
    <scope>NUCLEOTIDE SEQUENCE</scope>
    <source>
        <strain evidence="4">NS2018</strain>
    </source>
</reference>
<keyword evidence="1" id="KW-0547">Nucleotide-binding</keyword>
<evidence type="ECO:0000259" key="3">
    <source>
        <dbReference type="Pfam" id="PF00005"/>
    </source>
</evidence>
<dbReference type="PANTHER" id="PTHR24223">
    <property type="entry name" value="ATP-BINDING CASSETTE SUB-FAMILY C"/>
    <property type="match status" value="1"/>
</dbReference>